<dbReference type="Proteomes" id="UP001060085">
    <property type="component" value="Linkage Group LG06"/>
</dbReference>
<evidence type="ECO:0000313" key="1">
    <source>
        <dbReference type="EMBL" id="KAI5660026.1"/>
    </source>
</evidence>
<sequence length="1101" mass="122735">MAAKLLHSLTDENPDLQKQIGCMTGIFQLFDRQHMLTTRRITGHSPRRLPPGGSQFNGGTPETESNMLYSRSGAVDKHSSKHILEKQRLSTESSRASFSSSSRSSSFSSLDYNKTTQPETLSFDRIIFPETPSGEPGMSQTTSPQLGRHAVDLREVVKDSMYREGHHGLPIKTTVRDEAADSLFKDRDSPRPMQFSRVSSEGSYGLGLKGKQDLPVDLKESLRVLSKLQETPWYNEPRELSRSASYQSKDGSFFPITKEAPRFSYDGRDTRHASFESRDISKSSLKFKELPRLSLDSRENSMRSFKSDSQPFLKPLQRDSGSSNNNIPIQQISGSQARPPSVVAKLMGLEALPSSVSSIESKMSSEKFHSVEGSCQSSKSTNTTELCKPIRISSSPKNSWKEPNSPRWKNPDSTLKPASRFPIEPAPWKQLDGSRTSPKPASRNMKVPPKAANSFPSVYSEIEKRLKDLEFSQSGKDLRALKQILEAMQAKGLLESQKGEDQTFATQKDIERRYANSMSGARLLNQEKLQNDSVSSSTKRGTNLSRHFESPIVIMKPAKLVEKSGIPASSVISLNDLSSLPKIQDGVLVDGRKSSVNGRAARDQIPKSTARDNGSNSTRTNTRILKSSPSARTSQSSKENHTGSVKSSGSISPRLQQKRQELERRSRPPIPPPSDSSRSRRHSNRQGTESSSPGGRRRPKSTNLQQIDDQLCESSNEIRNLSYHENESSAQSDGSTLSDSRMDIEVTSTERSPVMSSCQSPSMKPVHHLVSGFIEKGILSEDELLRAHPVDAPEYPSPVSVLDIAVDTDDSPSPIKHFTKALSRENESQESDKASSSEQCKPADSLTNGTKGNGPSEMSRKKLQNIENLVQKLRRLNSSHDEARTDYIASLCENTNPDHRYISEILLASGLLLRDLSSSLTNFQFHPSGHPINPELFLVLEQTKASHFSKEEYPTEKAVQLCSKEKTHRKLIFDTINEILAKKLSFLGSSSEPWLKPHKLARKTLNAQKLLRELCLETEELQAKRSRSSLLEDEDDDGLKNILWEDVIRRSENWTDFNGEVSNIVLDVERLIFKDLVGEVVIGEAPGLKNKPVRRRQLFAK</sequence>
<dbReference type="EMBL" id="CM044706">
    <property type="protein sequence ID" value="KAI5660026.1"/>
    <property type="molecule type" value="Genomic_DNA"/>
</dbReference>
<name>A0ACC0AH17_CATRO</name>
<gene>
    <name evidence="1" type="ORF">M9H77_28819</name>
</gene>
<accession>A0ACC0AH17</accession>
<organism evidence="1 2">
    <name type="scientific">Catharanthus roseus</name>
    <name type="common">Madagascar periwinkle</name>
    <name type="synonym">Vinca rosea</name>
    <dbReference type="NCBI Taxonomy" id="4058"/>
    <lineage>
        <taxon>Eukaryota</taxon>
        <taxon>Viridiplantae</taxon>
        <taxon>Streptophyta</taxon>
        <taxon>Embryophyta</taxon>
        <taxon>Tracheophyta</taxon>
        <taxon>Spermatophyta</taxon>
        <taxon>Magnoliopsida</taxon>
        <taxon>eudicotyledons</taxon>
        <taxon>Gunneridae</taxon>
        <taxon>Pentapetalae</taxon>
        <taxon>asterids</taxon>
        <taxon>lamiids</taxon>
        <taxon>Gentianales</taxon>
        <taxon>Apocynaceae</taxon>
        <taxon>Rauvolfioideae</taxon>
        <taxon>Vinceae</taxon>
        <taxon>Catharanthinae</taxon>
        <taxon>Catharanthus</taxon>
    </lineage>
</organism>
<comment type="caution">
    <text evidence="1">The sequence shown here is derived from an EMBL/GenBank/DDBJ whole genome shotgun (WGS) entry which is preliminary data.</text>
</comment>
<evidence type="ECO:0000313" key="2">
    <source>
        <dbReference type="Proteomes" id="UP001060085"/>
    </source>
</evidence>
<keyword evidence="2" id="KW-1185">Reference proteome</keyword>
<protein>
    <submittedName>
        <fullName evidence="1">Uncharacterized protein</fullName>
    </submittedName>
</protein>
<reference evidence="2" key="1">
    <citation type="journal article" date="2023" name="Nat. Plants">
        <title>Single-cell RNA sequencing provides a high-resolution roadmap for understanding the multicellular compartmentation of specialized metabolism.</title>
        <authorList>
            <person name="Sun S."/>
            <person name="Shen X."/>
            <person name="Li Y."/>
            <person name="Li Y."/>
            <person name="Wang S."/>
            <person name="Li R."/>
            <person name="Zhang H."/>
            <person name="Shen G."/>
            <person name="Guo B."/>
            <person name="Wei J."/>
            <person name="Xu J."/>
            <person name="St-Pierre B."/>
            <person name="Chen S."/>
            <person name="Sun C."/>
        </authorList>
    </citation>
    <scope>NUCLEOTIDE SEQUENCE [LARGE SCALE GENOMIC DNA]</scope>
</reference>
<proteinExistence type="predicted"/>